<evidence type="ECO:0000256" key="1">
    <source>
        <dbReference type="ARBA" id="ARBA00005953"/>
    </source>
</evidence>
<dbReference type="InterPro" id="IPR029069">
    <property type="entry name" value="HotDog_dom_sf"/>
</dbReference>
<keyword evidence="2 3" id="KW-0378">Hydrolase</keyword>
<proteinExistence type="inferred from homology"/>
<dbReference type="GO" id="GO:0018739">
    <property type="term" value="F:4-hydroxybenzoyl-CoA thioesterase activity"/>
    <property type="evidence" value="ECO:0007669"/>
    <property type="project" value="UniProtKB-EC"/>
</dbReference>
<dbReference type="SUPFAM" id="SSF54637">
    <property type="entry name" value="Thioesterase/thiol ester dehydrase-isomerase"/>
    <property type="match status" value="1"/>
</dbReference>
<evidence type="ECO:0000313" key="3">
    <source>
        <dbReference type="EMBL" id="EJX10321.1"/>
    </source>
</evidence>
<dbReference type="Gene3D" id="3.10.129.10">
    <property type="entry name" value="Hotdog Thioesterase"/>
    <property type="match status" value="1"/>
</dbReference>
<reference evidence="3" key="1">
    <citation type="journal article" date="2012" name="PLoS ONE">
        <title>Gene sets for utilization of primary and secondary nutrition supplies in the distal gut of endangered iberian lynx.</title>
        <authorList>
            <person name="Alcaide M."/>
            <person name="Messina E."/>
            <person name="Richter M."/>
            <person name="Bargiela R."/>
            <person name="Peplies J."/>
            <person name="Huws S.A."/>
            <person name="Newbold C.J."/>
            <person name="Golyshin P.N."/>
            <person name="Simon M.A."/>
            <person name="Lopez G."/>
            <person name="Yakimov M.M."/>
            <person name="Ferrer M."/>
        </authorList>
    </citation>
    <scope>NUCLEOTIDE SEQUENCE</scope>
</reference>
<name>J9DBM6_9ZZZZ</name>
<organism evidence="3">
    <name type="scientific">gut metagenome</name>
    <dbReference type="NCBI Taxonomy" id="749906"/>
    <lineage>
        <taxon>unclassified sequences</taxon>
        <taxon>metagenomes</taxon>
        <taxon>organismal metagenomes</taxon>
    </lineage>
</organism>
<dbReference type="PANTHER" id="PTHR31793">
    <property type="entry name" value="4-HYDROXYBENZOYL-COA THIOESTERASE FAMILY MEMBER"/>
    <property type="match status" value="1"/>
</dbReference>
<dbReference type="AlphaFoldDB" id="J9DBM6"/>
<comment type="caution">
    <text evidence="3">The sequence shown here is derived from an EMBL/GenBank/DDBJ whole genome shotgun (WGS) entry which is preliminary data.</text>
</comment>
<sequence>MNTEKKPVANEEIVHFRHQVPIQIRFNDVDRYGHVNNNSYFSYYDLGKEDYLHNVLKVDYEDMNIVPVIANIQADFILPIFYGDPIVVETRICRMGNKSFTLEQQAINEKLNMVVCRCSTVMVCFSLKDQQAVEIPASYREAISRHEGIQ</sequence>
<dbReference type="Pfam" id="PF13279">
    <property type="entry name" value="4HBT_2"/>
    <property type="match status" value="1"/>
</dbReference>
<dbReference type="GO" id="GO:0047617">
    <property type="term" value="F:fatty acyl-CoA hydrolase activity"/>
    <property type="evidence" value="ECO:0007669"/>
    <property type="project" value="TreeGrafter"/>
</dbReference>
<comment type="similarity">
    <text evidence="1">Belongs to the 4-hydroxybenzoyl-CoA thioesterase family.</text>
</comment>
<accession>J9DBM6</accession>
<protein>
    <submittedName>
        <fullName evidence="3">Protein containing Thioesterase superfamily domain protein</fullName>
        <ecNumber evidence="3">3.1.2.23</ecNumber>
    </submittedName>
</protein>
<evidence type="ECO:0000256" key="2">
    <source>
        <dbReference type="ARBA" id="ARBA00022801"/>
    </source>
</evidence>
<dbReference type="EMBL" id="AMCI01000207">
    <property type="protein sequence ID" value="EJX10321.1"/>
    <property type="molecule type" value="Genomic_DNA"/>
</dbReference>
<dbReference type="PANTHER" id="PTHR31793:SF27">
    <property type="entry name" value="NOVEL THIOESTERASE SUPERFAMILY DOMAIN AND SAPOSIN A-TYPE DOMAIN CONTAINING PROTEIN (0610012H03RIK)"/>
    <property type="match status" value="1"/>
</dbReference>
<gene>
    <name evidence="3" type="ORF">EVA_01472</name>
</gene>
<dbReference type="EC" id="3.1.2.23" evidence="3"/>
<dbReference type="InterPro" id="IPR050563">
    <property type="entry name" value="4-hydroxybenzoyl-CoA_TE"/>
</dbReference>
<dbReference type="CDD" id="cd00586">
    <property type="entry name" value="4HBT"/>
    <property type="match status" value="1"/>
</dbReference>